<accession>A0A9Q9AGU6</accession>
<evidence type="ECO:0000256" key="4">
    <source>
        <dbReference type="ARBA" id="ARBA00022771"/>
    </source>
</evidence>
<dbReference type="InterPro" id="IPR013087">
    <property type="entry name" value="Znf_C2H2_type"/>
</dbReference>
<name>A0A9Q9AGU6_9PEZI</name>
<evidence type="ECO:0000256" key="6">
    <source>
        <dbReference type="ARBA" id="ARBA00023242"/>
    </source>
</evidence>
<evidence type="ECO:0000256" key="7">
    <source>
        <dbReference type="PROSITE-ProRule" id="PRU00042"/>
    </source>
</evidence>
<keyword evidence="3" id="KW-0677">Repeat</keyword>
<evidence type="ECO:0000313" key="10">
    <source>
        <dbReference type="Proteomes" id="UP001056384"/>
    </source>
</evidence>
<dbReference type="PROSITE" id="PS50157">
    <property type="entry name" value="ZINC_FINGER_C2H2_2"/>
    <property type="match status" value="2"/>
</dbReference>
<dbReference type="SUPFAM" id="SSF57667">
    <property type="entry name" value="beta-beta-alpha zinc fingers"/>
    <property type="match status" value="2"/>
</dbReference>
<evidence type="ECO:0000256" key="3">
    <source>
        <dbReference type="ARBA" id="ARBA00022737"/>
    </source>
</evidence>
<reference evidence="9" key="1">
    <citation type="submission" date="2022-06" db="EMBL/GenBank/DDBJ databases">
        <title>Complete genome sequences of two strains of the flax pathogen Septoria linicola.</title>
        <authorList>
            <person name="Lapalu N."/>
            <person name="Simon A."/>
            <person name="Demenou B."/>
            <person name="Paumier D."/>
            <person name="Guillot M.-P."/>
            <person name="Gout L."/>
            <person name="Valade R."/>
        </authorList>
    </citation>
    <scope>NUCLEOTIDE SEQUENCE</scope>
    <source>
        <strain evidence="9">SE15195</strain>
    </source>
</reference>
<evidence type="ECO:0000256" key="5">
    <source>
        <dbReference type="ARBA" id="ARBA00022833"/>
    </source>
</evidence>
<proteinExistence type="predicted"/>
<feature type="domain" description="C2H2-type" evidence="8">
    <location>
        <begin position="74"/>
        <end position="102"/>
    </location>
</feature>
<dbReference type="EMBL" id="CP099419">
    <property type="protein sequence ID" value="USW49159.1"/>
    <property type="molecule type" value="Genomic_DNA"/>
</dbReference>
<keyword evidence="4 7" id="KW-0863">Zinc-finger</keyword>
<evidence type="ECO:0000256" key="1">
    <source>
        <dbReference type="ARBA" id="ARBA00004123"/>
    </source>
</evidence>
<evidence type="ECO:0000256" key="2">
    <source>
        <dbReference type="ARBA" id="ARBA00022723"/>
    </source>
</evidence>
<evidence type="ECO:0000313" key="9">
    <source>
        <dbReference type="EMBL" id="USW49159.1"/>
    </source>
</evidence>
<dbReference type="PANTHER" id="PTHR24406">
    <property type="entry name" value="TRANSCRIPTIONAL REPRESSOR CTCFL-RELATED"/>
    <property type="match status" value="1"/>
</dbReference>
<dbReference type="Gene3D" id="3.30.160.60">
    <property type="entry name" value="Classic Zinc Finger"/>
    <property type="match status" value="2"/>
</dbReference>
<dbReference type="SMART" id="SM00355">
    <property type="entry name" value="ZnF_C2H2"/>
    <property type="match status" value="2"/>
</dbReference>
<keyword evidence="6" id="KW-0539">Nucleus</keyword>
<protein>
    <submittedName>
        <fullName evidence="9">Zinc finger C2H2-type</fullName>
    </submittedName>
</protein>
<keyword evidence="2" id="KW-0479">Metal-binding</keyword>
<dbReference type="InterPro" id="IPR050888">
    <property type="entry name" value="ZnF_C2H2-type_TF"/>
</dbReference>
<gene>
    <name evidence="9" type="ORF">Slin15195_G024780</name>
</gene>
<sequence length="357" mass="39788">MSPQSVQNGIVPHAQASSAPAPSAMALFTTADDISDTIYAYMQTGVISLHDVPDASVQGHSTRGVRKLSHESVFACPHCQRQFALRKSLYRHIRTIHRADGPLEFPCFHCDHEFSRQDILVWHMHTQHGGKIGATVPCELCAKHVHPRSLAAHKTSAACRKAQRERLQVYLDGIDGINEGAEAANISYLPAIGDVIMLSAWLFIKFRPWGDQHRWMDAHHDPNKIGPHTSNEVLALRGLVYRQTIRALSASNIDRDSLLLDSLAILTMFFCQTEGWTAARQHTQAYVRLALMQLNALDNSRVAFTSVPAADTFRTVLLREAQHQQVPERAIDCCETLITKSLSLLREAAWDIIVAPL</sequence>
<comment type="subcellular location">
    <subcellularLocation>
        <location evidence="1">Nucleus</location>
    </subcellularLocation>
</comment>
<keyword evidence="10" id="KW-1185">Reference proteome</keyword>
<dbReference type="InterPro" id="IPR036236">
    <property type="entry name" value="Znf_C2H2_sf"/>
</dbReference>
<keyword evidence="5" id="KW-0862">Zinc</keyword>
<dbReference type="OrthoDB" id="3650127at2759"/>
<dbReference type="PROSITE" id="PS00028">
    <property type="entry name" value="ZINC_FINGER_C2H2_1"/>
    <property type="match status" value="2"/>
</dbReference>
<dbReference type="Proteomes" id="UP001056384">
    <property type="component" value="Chromosome 2"/>
</dbReference>
<dbReference type="AlphaFoldDB" id="A0A9Q9AGU6"/>
<feature type="domain" description="C2H2-type" evidence="8">
    <location>
        <begin position="105"/>
        <end position="133"/>
    </location>
</feature>
<organism evidence="9 10">
    <name type="scientific">Septoria linicola</name>
    <dbReference type="NCBI Taxonomy" id="215465"/>
    <lineage>
        <taxon>Eukaryota</taxon>
        <taxon>Fungi</taxon>
        <taxon>Dikarya</taxon>
        <taxon>Ascomycota</taxon>
        <taxon>Pezizomycotina</taxon>
        <taxon>Dothideomycetes</taxon>
        <taxon>Dothideomycetidae</taxon>
        <taxon>Mycosphaerellales</taxon>
        <taxon>Mycosphaerellaceae</taxon>
        <taxon>Septoria</taxon>
    </lineage>
</organism>
<dbReference type="GO" id="GO:0005634">
    <property type="term" value="C:nucleus"/>
    <property type="evidence" value="ECO:0007669"/>
    <property type="project" value="UniProtKB-SubCell"/>
</dbReference>
<dbReference type="GO" id="GO:0008270">
    <property type="term" value="F:zinc ion binding"/>
    <property type="evidence" value="ECO:0007669"/>
    <property type="project" value="UniProtKB-KW"/>
</dbReference>
<evidence type="ECO:0000259" key="8">
    <source>
        <dbReference type="PROSITE" id="PS50157"/>
    </source>
</evidence>